<dbReference type="AlphaFoldDB" id="A0A1L9S4Z6"/>
<sequence>MFSKKTARLCITAEGNRFDKRFIRNWEIEGFDTTYLAFEPDKDRYRRELEKITQGLSVSESYAVIGFGEAAAFCLEHYLHLPNTRKLCALIAYYPPRIPPAAVQYPPTVQVLIHLANQQVAIPTRQQNGAARAPQATWAKIDAGIGTGDTLQLGHKAYAYPSAVPGFAEHDQAEHDPISAGLAWSRSLATLQRAFGKEADLETVWDEVQEDRYFSQTVSKSKTAFVRKGTPSVTYSPTLQGATGTADLQRFYETIFLQGQPRSMRLRLLSRTVGADRVVDELYMSFQHSQEMPWILPGIPPTGRPVDLVLVSIVSLRGGRLLSEHVYWDQASVLMQVGLLDPKKVPHGFPGVERLPVVGRAAASTLLGQE</sequence>
<evidence type="ECO:0008006" key="3">
    <source>
        <dbReference type="Google" id="ProtNLM"/>
    </source>
</evidence>
<gene>
    <name evidence="1" type="ORF">ASPZODRAFT_162310</name>
</gene>
<dbReference type="GeneID" id="34613036"/>
<evidence type="ECO:0000313" key="1">
    <source>
        <dbReference type="EMBL" id="OJJ42228.1"/>
    </source>
</evidence>
<dbReference type="Proteomes" id="UP000184188">
    <property type="component" value="Unassembled WGS sequence"/>
</dbReference>
<dbReference type="PANTHER" id="PTHR38436:SF3">
    <property type="entry name" value="CARBOXYMETHYLENEBUTENOLIDASE-RELATED"/>
    <property type="match status" value="1"/>
</dbReference>
<dbReference type="InterPro" id="IPR032710">
    <property type="entry name" value="NTF2-like_dom_sf"/>
</dbReference>
<dbReference type="InterPro" id="IPR009959">
    <property type="entry name" value="Cyclase_SnoaL-like"/>
</dbReference>
<organism evidence="1 2">
    <name type="scientific">Penicilliopsis zonata CBS 506.65</name>
    <dbReference type="NCBI Taxonomy" id="1073090"/>
    <lineage>
        <taxon>Eukaryota</taxon>
        <taxon>Fungi</taxon>
        <taxon>Dikarya</taxon>
        <taxon>Ascomycota</taxon>
        <taxon>Pezizomycotina</taxon>
        <taxon>Eurotiomycetes</taxon>
        <taxon>Eurotiomycetidae</taxon>
        <taxon>Eurotiales</taxon>
        <taxon>Aspergillaceae</taxon>
        <taxon>Penicilliopsis</taxon>
    </lineage>
</organism>
<accession>A0A1L9S4Z6</accession>
<dbReference type="VEuPathDB" id="FungiDB:ASPZODRAFT_162310"/>
<name>A0A1L9S4Z6_9EURO</name>
<protein>
    <recommendedName>
        <fullName evidence="3">SnoaL-like domain-containing protein</fullName>
    </recommendedName>
</protein>
<proteinExistence type="predicted"/>
<dbReference type="EMBL" id="KV878364">
    <property type="protein sequence ID" value="OJJ42228.1"/>
    <property type="molecule type" value="Genomic_DNA"/>
</dbReference>
<dbReference type="RefSeq" id="XP_022576738.1">
    <property type="nucleotide sequence ID" value="XM_022726572.1"/>
</dbReference>
<dbReference type="SUPFAM" id="SSF54427">
    <property type="entry name" value="NTF2-like"/>
    <property type="match status" value="1"/>
</dbReference>
<keyword evidence="2" id="KW-1185">Reference proteome</keyword>
<dbReference type="Gene3D" id="3.10.450.50">
    <property type="match status" value="1"/>
</dbReference>
<evidence type="ECO:0000313" key="2">
    <source>
        <dbReference type="Proteomes" id="UP000184188"/>
    </source>
</evidence>
<dbReference type="STRING" id="1073090.A0A1L9S4Z6"/>
<dbReference type="PANTHER" id="PTHR38436">
    <property type="entry name" value="POLYKETIDE CYCLASE SNOAL-LIKE DOMAIN"/>
    <property type="match status" value="1"/>
</dbReference>
<reference evidence="2" key="1">
    <citation type="journal article" date="2017" name="Genome Biol.">
        <title>Comparative genomics reveals high biological diversity and specific adaptations in the industrially and medically important fungal genus Aspergillus.</title>
        <authorList>
            <person name="de Vries R.P."/>
            <person name="Riley R."/>
            <person name="Wiebenga A."/>
            <person name="Aguilar-Osorio G."/>
            <person name="Amillis S."/>
            <person name="Uchima C.A."/>
            <person name="Anderluh G."/>
            <person name="Asadollahi M."/>
            <person name="Askin M."/>
            <person name="Barry K."/>
            <person name="Battaglia E."/>
            <person name="Bayram O."/>
            <person name="Benocci T."/>
            <person name="Braus-Stromeyer S.A."/>
            <person name="Caldana C."/>
            <person name="Canovas D."/>
            <person name="Cerqueira G.C."/>
            <person name="Chen F."/>
            <person name="Chen W."/>
            <person name="Choi C."/>
            <person name="Clum A."/>
            <person name="Dos Santos R.A."/>
            <person name="Damasio A.R."/>
            <person name="Diallinas G."/>
            <person name="Emri T."/>
            <person name="Fekete E."/>
            <person name="Flipphi M."/>
            <person name="Freyberg S."/>
            <person name="Gallo A."/>
            <person name="Gournas C."/>
            <person name="Habgood R."/>
            <person name="Hainaut M."/>
            <person name="Harispe M.L."/>
            <person name="Henrissat B."/>
            <person name="Hilden K.S."/>
            <person name="Hope R."/>
            <person name="Hossain A."/>
            <person name="Karabika E."/>
            <person name="Karaffa L."/>
            <person name="Karanyi Z."/>
            <person name="Krasevec N."/>
            <person name="Kuo A."/>
            <person name="Kusch H."/>
            <person name="LaButti K."/>
            <person name="Lagendijk E.L."/>
            <person name="Lapidus A."/>
            <person name="Levasseur A."/>
            <person name="Lindquist E."/>
            <person name="Lipzen A."/>
            <person name="Logrieco A.F."/>
            <person name="MacCabe A."/>
            <person name="Maekelae M.R."/>
            <person name="Malavazi I."/>
            <person name="Melin P."/>
            <person name="Meyer V."/>
            <person name="Mielnichuk N."/>
            <person name="Miskei M."/>
            <person name="Molnar A.P."/>
            <person name="Mule G."/>
            <person name="Ngan C.Y."/>
            <person name="Orejas M."/>
            <person name="Orosz E."/>
            <person name="Ouedraogo J.P."/>
            <person name="Overkamp K.M."/>
            <person name="Park H.-S."/>
            <person name="Perrone G."/>
            <person name="Piumi F."/>
            <person name="Punt P.J."/>
            <person name="Ram A.F."/>
            <person name="Ramon A."/>
            <person name="Rauscher S."/>
            <person name="Record E."/>
            <person name="Riano-Pachon D.M."/>
            <person name="Robert V."/>
            <person name="Roehrig J."/>
            <person name="Ruller R."/>
            <person name="Salamov A."/>
            <person name="Salih N.S."/>
            <person name="Samson R.A."/>
            <person name="Sandor E."/>
            <person name="Sanguinetti M."/>
            <person name="Schuetze T."/>
            <person name="Sepcic K."/>
            <person name="Shelest E."/>
            <person name="Sherlock G."/>
            <person name="Sophianopoulou V."/>
            <person name="Squina F.M."/>
            <person name="Sun H."/>
            <person name="Susca A."/>
            <person name="Todd R.B."/>
            <person name="Tsang A."/>
            <person name="Unkles S.E."/>
            <person name="van de Wiele N."/>
            <person name="van Rossen-Uffink D."/>
            <person name="Oliveira J.V."/>
            <person name="Vesth T.C."/>
            <person name="Visser J."/>
            <person name="Yu J.-H."/>
            <person name="Zhou M."/>
            <person name="Andersen M.R."/>
            <person name="Archer D.B."/>
            <person name="Baker S.E."/>
            <person name="Benoit I."/>
            <person name="Brakhage A.A."/>
            <person name="Braus G.H."/>
            <person name="Fischer R."/>
            <person name="Frisvad J.C."/>
            <person name="Goldman G.H."/>
            <person name="Houbraken J."/>
            <person name="Oakley B."/>
            <person name="Pocsi I."/>
            <person name="Scazzocchio C."/>
            <person name="Seiboth B."/>
            <person name="vanKuyk P.A."/>
            <person name="Wortman J."/>
            <person name="Dyer P.S."/>
            <person name="Grigoriev I.V."/>
        </authorList>
    </citation>
    <scope>NUCLEOTIDE SEQUENCE [LARGE SCALE GENOMIC DNA]</scope>
    <source>
        <strain evidence="2">CBS 506.65</strain>
    </source>
</reference>
<dbReference type="OrthoDB" id="5440at2759"/>
<dbReference type="GO" id="GO:0030638">
    <property type="term" value="P:polyketide metabolic process"/>
    <property type="evidence" value="ECO:0007669"/>
    <property type="project" value="InterPro"/>
</dbReference>